<dbReference type="SMART" id="SM00360">
    <property type="entry name" value="RRM"/>
    <property type="match status" value="1"/>
</dbReference>
<evidence type="ECO:0000313" key="6">
    <source>
        <dbReference type="EMBL" id="CAD9566874.1"/>
    </source>
</evidence>
<feature type="compositionally biased region" description="Basic residues" evidence="3">
    <location>
        <begin position="493"/>
        <end position="502"/>
    </location>
</feature>
<accession>A0A7S2K5F5</accession>
<feature type="compositionally biased region" description="Gly residues" evidence="3">
    <location>
        <begin position="503"/>
        <end position="513"/>
    </location>
</feature>
<feature type="compositionally biased region" description="Low complexity" evidence="3">
    <location>
        <begin position="1"/>
        <end position="16"/>
    </location>
</feature>
<dbReference type="InterPro" id="IPR039539">
    <property type="entry name" value="Ras_GTPase_bind_prot"/>
</dbReference>
<dbReference type="InterPro" id="IPR002075">
    <property type="entry name" value="NTF2_dom"/>
</dbReference>
<dbReference type="GO" id="GO:1990904">
    <property type="term" value="C:ribonucleoprotein complex"/>
    <property type="evidence" value="ECO:0007669"/>
    <property type="project" value="TreeGrafter"/>
</dbReference>
<feature type="domain" description="RRM" evidence="4">
    <location>
        <begin position="393"/>
        <end position="467"/>
    </location>
</feature>
<dbReference type="PANTHER" id="PTHR10693">
    <property type="entry name" value="RAS GTPASE-ACTIVATING PROTEIN-BINDING PROTEIN"/>
    <property type="match status" value="1"/>
</dbReference>
<sequence length="531" mass="55882">MSSSSSPAPSAGQSAPNEKQKANQIGHSFITTYYHTLSENTNTCFKFYKNNSQLSHEPDVTYNNSNDIKEYYFSGCKFAGALINLEHGNFDIQPSFGGGVLICITGHMTLKENTDDKKSFVHTFFLGCENVNVAGGATKQRYYVLNEVLRFVEAPVAVPLPVQDVDDIIDATEDDNADVSVNVAEETDSKHNGDSSMVIQRGEEETKDEILVSDEAKLVEEMTNLTTEPFAATTDPAVGDLDEKDKTTSVNGNDPVVAMETVSAVESAQLEELSAVEQVALSNTPIAAVQAEPSKPKSWAALLSSSPARSSSSSAANVAASSSSNNAKLFRKLKPVDGSATDVKASLAEGITESSQKEVMNKEAAEAATVVPGTGGRTASTSMSSGDRNFGACSLYVSNVNRDVSEKGLRELFGKYGFRIVNVTVAQTRGFGFIDFSDPNAADVILKQGGNTYTLNGRQITVEKKDIGRARGGRSGKNGSSRRSSPRGGGGGHKSRSSRGGKNKGGSHSGGNKQGQSAASSGNGGSGGGES</sequence>
<dbReference type="SUPFAM" id="SSF54928">
    <property type="entry name" value="RNA-binding domain, RBD"/>
    <property type="match status" value="1"/>
</dbReference>
<feature type="region of interest" description="Disordered" evidence="3">
    <location>
        <begin position="464"/>
        <end position="531"/>
    </location>
</feature>
<dbReference type="PROSITE" id="PS50177">
    <property type="entry name" value="NTF2_DOMAIN"/>
    <property type="match status" value="1"/>
</dbReference>
<organism evidence="6">
    <name type="scientific">Leptocylindrus danicus</name>
    <dbReference type="NCBI Taxonomy" id="163516"/>
    <lineage>
        <taxon>Eukaryota</taxon>
        <taxon>Sar</taxon>
        <taxon>Stramenopiles</taxon>
        <taxon>Ochrophyta</taxon>
        <taxon>Bacillariophyta</taxon>
        <taxon>Coscinodiscophyceae</taxon>
        <taxon>Chaetocerotophycidae</taxon>
        <taxon>Leptocylindrales</taxon>
        <taxon>Leptocylindraceae</taxon>
        <taxon>Leptocylindrus</taxon>
    </lineage>
</organism>
<reference evidence="6" key="1">
    <citation type="submission" date="2021-01" db="EMBL/GenBank/DDBJ databases">
        <authorList>
            <person name="Corre E."/>
            <person name="Pelletier E."/>
            <person name="Niang G."/>
            <person name="Scheremetjew M."/>
            <person name="Finn R."/>
            <person name="Kale V."/>
            <person name="Holt S."/>
            <person name="Cochrane G."/>
            <person name="Meng A."/>
            <person name="Brown T."/>
            <person name="Cohen L."/>
        </authorList>
    </citation>
    <scope>NUCLEOTIDE SEQUENCE</scope>
    <source>
        <strain evidence="6">B650</strain>
    </source>
</reference>
<keyword evidence="1 2" id="KW-0694">RNA-binding</keyword>
<dbReference type="InterPro" id="IPR000504">
    <property type="entry name" value="RRM_dom"/>
</dbReference>
<dbReference type="InterPro" id="IPR018222">
    <property type="entry name" value="Nuclear_transport_factor_2_euk"/>
</dbReference>
<dbReference type="Pfam" id="PF00076">
    <property type="entry name" value="RRM_1"/>
    <property type="match status" value="1"/>
</dbReference>
<dbReference type="PROSITE" id="PS50102">
    <property type="entry name" value="RRM"/>
    <property type="match status" value="1"/>
</dbReference>
<dbReference type="InterPro" id="IPR012677">
    <property type="entry name" value="Nucleotide-bd_a/b_plait_sf"/>
</dbReference>
<feature type="domain" description="NTF2" evidence="5">
    <location>
        <begin position="25"/>
        <end position="151"/>
    </location>
</feature>
<evidence type="ECO:0008006" key="7">
    <source>
        <dbReference type="Google" id="ProtNLM"/>
    </source>
</evidence>
<evidence type="ECO:0000259" key="4">
    <source>
        <dbReference type="PROSITE" id="PS50102"/>
    </source>
</evidence>
<dbReference type="CDD" id="cd00590">
    <property type="entry name" value="RRM_SF"/>
    <property type="match status" value="1"/>
</dbReference>
<name>A0A7S2K5F5_9STRA</name>
<dbReference type="Gene3D" id="3.10.450.50">
    <property type="match status" value="1"/>
</dbReference>
<dbReference type="InterPro" id="IPR032710">
    <property type="entry name" value="NTF2-like_dom_sf"/>
</dbReference>
<dbReference type="InterPro" id="IPR035979">
    <property type="entry name" value="RBD_domain_sf"/>
</dbReference>
<dbReference type="Gene3D" id="3.30.70.330">
    <property type="match status" value="1"/>
</dbReference>
<evidence type="ECO:0000259" key="5">
    <source>
        <dbReference type="PROSITE" id="PS50177"/>
    </source>
</evidence>
<dbReference type="Pfam" id="PF02136">
    <property type="entry name" value="NTF2"/>
    <property type="match status" value="1"/>
</dbReference>
<dbReference type="AlphaFoldDB" id="A0A7S2K5F5"/>
<protein>
    <recommendedName>
        <fullName evidence="7">NTF2 domain-containing protein</fullName>
    </recommendedName>
</protein>
<feature type="region of interest" description="Disordered" evidence="3">
    <location>
        <begin position="1"/>
        <end position="21"/>
    </location>
</feature>
<feature type="compositionally biased region" description="Gly residues" evidence="3">
    <location>
        <begin position="522"/>
        <end position="531"/>
    </location>
</feature>
<dbReference type="EMBL" id="HBGY01008991">
    <property type="protein sequence ID" value="CAD9566874.1"/>
    <property type="molecule type" value="Transcribed_RNA"/>
</dbReference>
<dbReference type="PANTHER" id="PTHR10693:SF20">
    <property type="entry name" value="AT27578P"/>
    <property type="match status" value="1"/>
</dbReference>
<feature type="region of interest" description="Disordered" evidence="3">
    <location>
        <begin position="232"/>
        <end position="253"/>
    </location>
</feature>
<dbReference type="GO" id="GO:0003729">
    <property type="term" value="F:mRNA binding"/>
    <property type="evidence" value="ECO:0007669"/>
    <property type="project" value="TreeGrafter"/>
</dbReference>
<proteinExistence type="predicted"/>
<evidence type="ECO:0000256" key="1">
    <source>
        <dbReference type="ARBA" id="ARBA00022884"/>
    </source>
</evidence>
<evidence type="ECO:0000256" key="3">
    <source>
        <dbReference type="SAM" id="MobiDB-lite"/>
    </source>
</evidence>
<dbReference type="GO" id="GO:0005829">
    <property type="term" value="C:cytosol"/>
    <property type="evidence" value="ECO:0007669"/>
    <property type="project" value="TreeGrafter"/>
</dbReference>
<evidence type="ECO:0000256" key="2">
    <source>
        <dbReference type="PROSITE-ProRule" id="PRU00176"/>
    </source>
</evidence>
<gene>
    <name evidence="6" type="ORF">LDAN0321_LOCUS5672</name>
</gene>
<dbReference type="SUPFAM" id="SSF54427">
    <property type="entry name" value="NTF2-like"/>
    <property type="match status" value="1"/>
</dbReference>